<sequence>DQSKDELEALKRRILVLEETGKWQATEKCSHDNAVALKNAQDEASSLNYQLEEAKTSFQRIKQELKEAQERLAKSKSVSQGKTRDESAIDVFDHRLDQVSEAHIKSGVESLNDSVDNLVTILLETGDQLVEKHSDLVRHPPKMNPRDDNTLLLSLAQQPLTSENQGLLLDAMLHHQVHKELYELFFPGDVASHCADPQGWFGAVFEELTRRERWTVVQRWHAITATSLLTLFNETHFTASIPTLTKSIIALLAWAHGLSHAEFEPMSDMIHSGLLALYKEANNLAILARRDILSVHMTIDSMTVPVFNPQYANAMWPEMGARAGDDVVAQYRFGLLKLREDGEISCMVKPEVVTTALIRETSKN</sequence>
<proteinExistence type="predicted"/>
<dbReference type="Proteomes" id="UP001215280">
    <property type="component" value="Unassembled WGS sequence"/>
</dbReference>
<dbReference type="EMBL" id="JARJLG010000147">
    <property type="protein sequence ID" value="KAJ7736713.1"/>
    <property type="molecule type" value="Genomic_DNA"/>
</dbReference>
<gene>
    <name evidence="2" type="ORF">DFH07DRAFT_722836</name>
</gene>
<reference evidence="2" key="1">
    <citation type="submission" date="2023-03" db="EMBL/GenBank/DDBJ databases">
        <title>Massive genome expansion in bonnet fungi (Mycena s.s.) driven by repeated elements and novel gene families across ecological guilds.</title>
        <authorList>
            <consortium name="Lawrence Berkeley National Laboratory"/>
            <person name="Harder C.B."/>
            <person name="Miyauchi S."/>
            <person name="Viragh M."/>
            <person name="Kuo A."/>
            <person name="Thoen E."/>
            <person name="Andreopoulos B."/>
            <person name="Lu D."/>
            <person name="Skrede I."/>
            <person name="Drula E."/>
            <person name="Henrissat B."/>
            <person name="Morin E."/>
            <person name="Kohler A."/>
            <person name="Barry K."/>
            <person name="LaButti K."/>
            <person name="Morin E."/>
            <person name="Salamov A."/>
            <person name="Lipzen A."/>
            <person name="Mereny Z."/>
            <person name="Hegedus B."/>
            <person name="Baldrian P."/>
            <person name="Stursova M."/>
            <person name="Weitz H."/>
            <person name="Taylor A."/>
            <person name="Grigoriev I.V."/>
            <person name="Nagy L.G."/>
            <person name="Martin F."/>
            <person name="Kauserud H."/>
        </authorList>
    </citation>
    <scope>NUCLEOTIDE SEQUENCE</scope>
    <source>
        <strain evidence="2">CBHHK188m</strain>
    </source>
</reference>
<keyword evidence="1" id="KW-0175">Coiled coil</keyword>
<evidence type="ECO:0000313" key="3">
    <source>
        <dbReference type="Proteomes" id="UP001215280"/>
    </source>
</evidence>
<dbReference type="AlphaFoldDB" id="A0AAD7MXS9"/>
<feature type="coiled-coil region" evidence="1">
    <location>
        <begin position="37"/>
        <end position="78"/>
    </location>
</feature>
<evidence type="ECO:0000313" key="2">
    <source>
        <dbReference type="EMBL" id="KAJ7736713.1"/>
    </source>
</evidence>
<protein>
    <submittedName>
        <fullName evidence="2">Uncharacterized protein</fullName>
    </submittedName>
</protein>
<feature type="non-terminal residue" evidence="2">
    <location>
        <position position="364"/>
    </location>
</feature>
<organism evidence="2 3">
    <name type="scientific">Mycena maculata</name>
    <dbReference type="NCBI Taxonomy" id="230809"/>
    <lineage>
        <taxon>Eukaryota</taxon>
        <taxon>Fungi</taxon>
        <taxon>Dikarya</taxon>
        <taxon>Basidiomycota</taxon>
        <taxon>Agaricomycotina</taxon>
        <taxon>Agaricomycetes</taxon>
        <taxon>Agaricomycetidae</taxon>
        <taxon>Agaricales</taxon>
        <taxon>Marasmiineae</taxon>
        <taxon>Mycenaceae</taxon>
        <taxon>Mycena</taxon>
    </lineage>
</organism>
<accession>A0AAD7MXS9</accession>
<comment type="caution">
    <text evidence="2">The sequence shown here is derived from an EMBL/GenBank/DDBJ whole genome shotgun (WGS) entry which is preliminary data.</text>
</comment>
<keyword evidence="3" id="KW-1185">Reference proteome</keyword>
<evidence type="ECO:0000256" key="1">
    <source>
        <dbReference type="SAM" id="Coils"/>
    </source>
</evidence>
<feature type="non-terminal residue" evidence="2">
    <location>
        <position position="1"/>
    </location>
</feature>
<name>A0AAD7MXS9_9AGAR</name>